<dbReference type="InterPro" id="IPR041236">
    <property type="entry name" value="PriA_C"/>
</dbReference>
<evidence type="ECO:0000256" key="10">
    <source>
        <dbReference type="ARBA" id="ARBA00023235"/>
    </source>
</evidence>
<evidence type="ECO:0000256" key="5">
    <source>
        <dbReference type="ARBA" id="ARBA00022801"/>
    </source>
</evidence>
<dbReference type="AlphaFoldDB" id="A0A2P2EC27"/>
<dbReference type="InterPro" id="IPR042115">
    <property type="entry name" value="PriA_3primeBD_sf"/>
</dbReference>
<dbReference type="NCBIfam" id="NF004070">
    <property type="entry name" value="PRK05580.2-2"/>
    <property type="match status" value="1"/>
</dbReference>
<dbReference type="GO" id="GO:0006269">
    <property type="term" value="P:DNA replication, synthesis of primer"/>
    <property type="evidence" value="ECO:0007669"/>
    <property type="project" value="UniProtKB-KW"/>
</dbReference>
<dbReference type="OrthoDB" id="9759544at2"/>
<dbReference type="InterPro" id="IPR041222">
    <property type="entry name" value="PriA_3primeBD"/>
</dbReference>
<comment type="catalytic activity">
    <reaction evidence="11 12">
        <text>ATP + H2O = ADP + phosphate + H(+)</text>
        <dbReference type="Rhea" id="RHEA:13065"/>
        <dbReference type="ChEBI" id="CHEBI:15377"/>
        <dbReference type="ChEBI" id="CHEBI:15378"/>
        <dbReference type="ChEBI" id="CHEBI:30616"/>
        <dbReference type="ChEBI" id="CHEBI:43474"/>
        <dbReference type="ChEBI" id="CHEBI:456216"/>
        <dbReference type="EC" id="5.6.2.4"/>
    </reaction>
</comment>
<dbReference type="Pfam" id="PF00270">
    <property type="entry name" value="DEAD"/>
    <property type="match status" value="1"/>
</dbReference>
<dbReference type="PANTHER" id="PTHR30580:SF0">
    <property type="entry name" value="PRIMOSOMAL PROTEIN N"/>
    <property type="match status" value="1"/>
</dbReference>
<comment type="subunit">
    <text evidence="12">Component of the replication restart primosome.</text>
</comment>
<dbReference type="Gene3D" id="3.40.50.300">
    <property type="entry name" value="P-loop containing nucleotide triphosphate hydrolases"/>
    <property type="match status" value="2"/>
</dbReference>
<accession>A0A2P2EC27</accession>
<comment type="similarity">
    <text evidence="12">Belongs to the helicase family. PriA subfamily.</text>
</comment>
<dbReference type="SUPFAM" id="SSF52540">
    <property type="entry name" value="P-loop containing nucleoside triphosphate hydrolases"/>
    <property type="match status" value="1"/>
</dbReference>
<keyword evidence="8 12" id="KW-0067">ATP-binding</keyword>
<dbReference type="RefSeq" id="WP_108985493.1">
    <property type="nucleotide sequence ID" value="NZ_BFBR01000007.1"/>
</dbReference>
<keyword evidence="2 12" id="KW-0235">DNA replication</keyword>
<keyword evidence="5 12" id="KW-0378">Hydrolase</keyword>
<dbReference type="FunFam" id="3.40.50.300:FF:000489">
    <property type="entry name" value="Primosome assembly protein PriA"/>
    <property type="match status" value="1"/>
</dbReference>
<keyword evidence="15" id="KW-1185">Reference proteome</keyword>
<feature type="binding site" evidence="12">
    <location>
        <position position="454"/>
    </location>
    <ligand>
        <name>Zn(2+)</name>
        <dbReference type="ChEBI" id="CHEBI:29105"/>
        <label>2</label>
    </ligand>
</feature>
<keyword evidence="9 12" id="KW-0238">DNA-binding</keyword>
<organism evidence="14 15">
    <name type="scientific">Candidatus Phycosocius bacilliformis</name>
    <dbReference type="NCBI Taxonomy" id="1445552"/>
    <lineage>
        <taxon>Bacteria</taxon>
        <taxon>Pseudomonadati</taxon>
        <taxon>Pseudomonadota</taxon>
        <taxon>Alphaproteobacteria</taxon>
        <taxon>Caulobacterales</taxon>
        <taxon>Caulobacterales incertae sedis</taxon>
        <taxon>Candidatus Phycosocius</taxon>
    </lineage>
</organism>
<evidence type="ECO:0000256" key="1">
    <source>
        <dbReference type="ARBA" id="ARBA00022515"/>
    </source>
</evidence>
<evidence type="ECO:0000256" key="11">
    <source>
        <dbReference type="ARBA" id="ARBA00048988"/>
    </source>
</evidence>
<proteinExistence type="inferred from homology"/>
<feature type="binding site" evidence="12">
    <location>
        <position position="430"/>
    </location>
    <ligand>
        <name>Zn(2+)</name>
        <dbReference type="ChEBI" id="CHEBI:29105"/>
        <label>1</label>
    </ligand>
</feature>
<evidence type="ECO:0000256" key="3">
    <source>
        <dbReference type="ARBA" id="ARBA00022723"/>
    </source>
</evidence>
<dbReference type="Pfam" id="PF18074">
    <property type="entry name" value="PriA_C"/>
    <property type="match status" value="1"/>
</dbReference>
<dbReference type="Proteomes" id="UP000245086">
    <property type="component" value="Unassembled WGS sequence"/>
</dbReference>
<dbReference type="GO" id="GO:0043138">
    <property type="term" value="F:3'-5' DNA helicase activity"/>
    <property type="evidence" value="ECO:0007669"/>
    <property type="project" value="UniProtKB-EC"/>
</dbReference>
<dbReference type="GO" id="GO:0006310">
    <property type="term" value="P:DNA recombination"/>
    <property type="evidence" value="ECO:0007669"/>
    <property type="project" value="InterPro"/>
</dbReference>
<evidence type="ECO:0000256" key="2">
    <source>
        <dbReference type="ARBA" id="ARBA00022705"/>
    </source>
</evidence>
<sequence>MARVSVLLPLPLPEAFDYVVPPEMVLGLGDVVDVPLGQNVRTGVVWALKPDQDGSNLKPVLKAYGCPPLSGPLRQFIDFAARYLVTPPGQVLAMVLRQPDALGPGPFERLALASGVVPDRLNDARARVLEHAQQPIARAALAKVAGVGSAVVTGLLKAGALREIERPVDLPFDIPDPTRPARPLSDIQADAAHLIGKALASGGFQPFMLDGVTGSGKTEVYLEAVAKALVDQPDGQILVLLPEIALTQAIVARFEDRFGAAPAQWHSDIGPAQKRRTWREVAAGRARIVIGARSALFLPFAKLSLIIVDEEHDTSFKQEDGLRYHARDMAVARAKFEQATIILGSATPSLETRLNADAGRYQRLVLPSRFGLALLPEVDLIDLKAHPPERDHWLSPLLVQAMADTLARQEQVLLFLNRRGYAPVVLCRACGHRMKAPDTESWLVEHKYSNRLVCHLTGFSMRKPDACPNCGAKDGLVSVGPGVERIAAEAVETFPDARIAIFSSDTAHNPQAVRELVGRMEAGEIDILIGTQIVAKGHNFPKLTLVGVVDADLGLKGGDPRAGERTYQMLSQVAGRAGRADRPGRALIQTHYPDNEALQALVMGDREAFIEAESLGRAAVGAPPYGRMAALHIMAQTDDAVDAAAEAASAALFPAEGVEVWGPAPPPLAMIRGWRRRRFLIQASREVDLSAFMAAWRRGFKVPGSVRVAIDMDPHSFL</sequence>
<keyword evidence="4 12" id="KW-0547">Nucleotide-binding</keyword>
<evidence type="ECO:0000313" key="14">
    <source>
        <dbReference type="EMBL" id="GBF58630.1"/>
    </source>
</evidence>
<dbReference type="GO" id="GO:0006270">
    <property type="term" value="P:DNA replication initiation"/>
    <property type="evidence" value="ECO:0007669"/>
    <property type="project" value="TreeGrafter"/>
</dbReference>
<dbReference type="GO" id="GO:1990077">
    <property type="term" value="C:primosome complex"/>
    <property type="evidence" value="ECO:0007669"/>
    <property type="project" value="UniProtKB-UniRule"/>
</dbReference>
<dbReference type="GO" id="GO:0005524">
    <property type="term" value="F:ATP binding"/>
    <property type="evidence" value="ECO:0007669"/>
    <property type="project" value="UniProtKB-UniRule"/>
</dbReference>
<evidence type="ECO:0000256" key="6">
    <source>
        <dbReference type="ARBA" id="ARBA00022806"/>
    </source>
</evidence>
<gene>
    <name evidence="12 14" type="primary">priA</name>
    <name evidence="14" type="ORF">PbB2_02318</name>
</gene>
<comment type="caution">
    <text evidence="12">Lacks conserved residue(s) required for the propagation of feature annotation.</text>
</comment>
<keyword evidence="6 12" id="KW-0347">Helicase</keyword>
<dbReference type="SMART" id="SM00490">
    <property type="entry name" value="HELICc"/>
    <property type="match status" value="1"/>
</dbReference>
<dbReference type="GO" id="GO:0016887">
    <property type="term" value="F:ATP hydrolysis activity"/>
    <property type="evidence" value="ECO:0007669"/>
    <property type="project" value="RHEA"/>
</dbReference>
<dbReference type="EC" id="5.6.2.4" evidence="12"/>
<evidence type="ECO:0000256" key="4">
    <source>
        <dbReference type="ARBA" id="ARBA00022741"/>
    </source>
</evidence>
<comment type="function">
    <text evidence="12">Initiates the restart of stalled replication forks, which reloads the replicative helicase on sites other than the origin of replication. Recognizes and binds to abandoned replication forks and remodels them to uncover a helicase loading site. Promotes assembly of the primosome at these replication forks.</text>
</comment>
<dbReference type="Gene3D" id="3.40.1440.60">
    <property type="entry name" value="PriA, 3(prime) DNA-binding domain"/>
    <property type="match status" value="1"/>
</dbReference>
<dbReference type="SMART" id="SM00487">
    <property type="entry name" value="DEXDc"/>
    <property type="match status" value="1"/>
</dbReference>
<evidence type="ECO:0000313" key="15">
    <source>
        <dbReference type="Proteomes" id="UP000245086"/>
    </source>
</evidence>
<protein>
    <recommendedName>
        <fullName evidence="12">Replication restart protein PriA</fullName>
    </recommendedName>
    <alternativeName>
        <fullName evidence="12">ATP-dependent DNA helicase PriA</fullName>
        <ecNumber evidence="12">5.6.2.4</ecNumber>
    </alternativeName>
    <alternativeName>
        <fullName evidence="12">DNA 3'-5' helicase PriA</fullName>
    </alternativeName>
</protein>
<dbReference type="InterPro" id="IPR014001">
    <property type="entry name" value="Helicase_ATP-bd"/>
</dbReference>
<feature type="binding site" evidence="12">
    <location>
        <position position="470"/>
    </location>
    <ligand>
        <name>Zn(2+)</name>
        <dbReference type="ChEBI" id="CHEBI:29105"/>
        <label>1</label>
    </ligand>
</feature>
<dbReference type="GO" id="GO:0008270">
    <property type="term" value="F:zinc ion binding"/>
    <property type="evidence" value="ECO:0007669"/>
    <property type="project" value="UniProtKB-UniRule"/>
</dbReference>
<dbReference type="InterPro" id="IPR011545">
    <property type="entry name" value="DEAD/DEAH_box_helicase_dom"/>
</dbReference>
<comment type="catalytic activity">
    <reaction evidence="12">
        <text>Couples ATP hydrolysis with the unwinding of duplex DNA by translocating in the 3'-5' direction.</text>
        <dbReference type="EC" id="5.6.2.4"/>
    </reaction>
</comment>
<dbReference type="GO" id="GO:0006302">
    <property type="term" value="P:double-strand break repair"/>
    <property type="evidence" value="ECO:0007669"/>
    <property type="project" value="InterPro"/>
</dbReference>
<comment type="cofactor">
    <cofactor evidence="12">
        <name>Zn(2+)</name>
        <dbReference type="ChEBI" id="CHEBI:29105"/>
    </cofactor>
    <text evidence="12">Binds 2 zinc ions per subunit.</text>
</comment>
<dbReference type="InterPro" id="IPR005259">
    <property type="entry name" value="PriA"/>
</dbReference>
<dbReference type="PANTHER" id="PTHR30580">
    <property type="entry name" value="PRIMOSOMAL PROTEIN N"/>
    <property type="match status" value="1"/>
</dbReference>
<dbReference type="EMBL" id="BFBR01000007">
    <property type="protein sequence ID" value="GBF58630.1"/>
    <property type="molecule type" value="Genomic_DNA"/>
</dbReference>
<keyword evidence="10 12" id="KW-0413">Isomerase</keyword>
<evidence type="ECO:0000256" key="9">
    <source>
        <dbReference type="ARBA" id="ARBA00023125"/>
    </source>
</evidence>
<dbReference type="HAMAP" id="MF_00983">
    <property type="entry name" value="PriA"/>
    <property type="match status" value="1"/>
</dbReference>
<reference evidence="14 15" key="1">
    <citation type="journal article" date="2018" name="Genome Announc.">
        <title>Draft Genome Sequence of "Candidatus Phycosocius bacilliformis," an Alphaproteobacterial Ectosymbiont of the Hydrocarbon-Producing Green Alga Botryococcus braunii.</title>
        <authorList>
            <person name="Tanabe Y."/>
            <person name="Yamaguchi H."/>
            <person name="Watanabe M.M."/>
        </authorList>
    </citation>
    <scope>NUCLEOTIDE SEQUENCE [LARGE SCALE GENOMIC DNA]</scope>
    <source>
        <strain evidence="14 15">BOTRYCO-2</strain>
    </source>
</reference>
<feature type="binding site" evidence="12">
    <location>
        <position position="427"/>
    </location>
    <ligand>
        <name>Zn(2+)</name>
        <dbReference type="ChEBI" id="CHEBI:29105"/>
        <label>1</label>
    </ligand>
</feature>
<evidence type="ECO:0000256" key="12">
    <source>
        <dbReference type="HAMAP-Rule" id="MF_00983"/>
    </source>
</evidence>
<dbReference type="PROSITE" id="PS51192">
    <property type="entry name" value="HELICASE_ATP_BIND_1"/>
    <property type="match status" value="1"/>
</dbReference>
<evidence type="ECO:0000259" key="13">
    <source>
        <dbReference type="PROSITE" id="PS51192"/>
    </source>
</evidence>
<dbReference type="NCBIfam" id="TIGR00595">
    <property type="entry name" value="priA"/>
    <property type="match status" value="1"/>
</dbReference>
<dbReference type="InterPro" id="IPR001650">
    <property type="entry name" value="Helicase_C-like"/>
</dbReference>
<feature type="domain" description="Helicase ATP-binding" evidence="13">
    <location>
        <begin position="198"/>
        <end position="366"/>
    </location>
</feature>
<dbReference type="CDD" id="cd17929">
    <property type="entry name" value="DEXHc_priA"/>
    <property type="match status" value="1"/>
</dbReference>
<name>A0A2P2EC27_9PROT</name>
<keyword evidence="1 12" id="KW-0639">Primosome</keyword>
<dbReference type="Pfam" id="PF17764">
    <property type="entry name" value="PriA_3primeBD"/>
    <property type="match status" value="1"/>
</dbReference>
<evidence type="ECO:0000256" key="8">
    <source>
        <dbReference type="ARBA" id="ARBA00022840"/>
    </source>
</evidence>
<keyword evidence="7 12" id="KW-0862">Zinc</keyword>
<feature type="binding site" evidence="12">
    <location>
        <position position="467"/>
    </location>
    <ligand>
        <name>Zn(2+)</name>
        <dbReference type="ChEBI" id="CHEBI:29105"/>
        <label>1</label>
    </ligand>
</feature>
<dbReference type="GO" id="GO:0003677">
    <property type="term" value="F:DNA binding"/>
    <property type="evidence" value="ECO:0007669"/>
    <property type="project" value="UniProtKB-UniRule"/>
</dbReference>
<evidence type="ECO:0000256" key="7">
    <source>
        <dbReference type="ARBA" id="ARBA00022833"/>
    </source>
</evidence>
<keyword evidence="3 12" id="KW-0479">Metal-binding</keyword>
<comment type="caution">
    <text evidence="14">The sequence shown here is derived from an EMBL/GenBank/DDBJ whole genome shotgun (WGS) entry which is preliminary data.</text>
</comment>
<dbReference type="Pfam" id="PF00271">
    <property type="entry name" value="Helicase_C"/>
    <property type="match status" value="1"/>
</dbReference>
<dbReference type="InterPro" id="IPR027417">
    <property type="entry name" value="P-loop_NTPase"/>
</dbReference>